<dbReference type="VEuPathDB" id="FungiDB:An08g07520"/>
<dbReference type="PRINTS" id="PR00080">
    <property type="entry name" value="SDRFAMILY"/>
</dbReference>
<dbReference type="OMA" id="SIAQTCA"/>
<dbReference type="InterPro" id="IPR036291">
    <property type="entry name" value="NAD(P)-bd_dom_sf"/>
</dbReference>
<evidence type="ECO:0000313" key="5">
    <source>
        <dbReference type="Proteomes" id="UP000068243"/>
    </source>
</evidence>
<keyword evidence="2" id="KW-0521">NADP</keyword>
<comment type="similarity">
    <text evidence="1">Belongs to the short-chain dehydrogenases/reductases (SDR) family.</text>
</comment>
<proteinExistence type="inferred from homology"/>
<organism evidence="4 5">
    <name type="scientific">Aspergillus niger</name>
    <dbReference type="NCBI Taxonomy" id="5061"/>
    <lineage>
        <taxon>Eukaryota</taxon>
        <taxon>Fungi</taxon>
        <taxon>Dikarya</taxon>
        <taxon>Ascomycota</taxon>
        <taxon>Pezizomycotina</taxon>
        <taxon>Eurotiomycetes</taxon>
        <taxon>Eurotiomycetidae</taxon>
        <taxon>Eurotiales</taxon>
        <taxon>Aspergillaceae</taxon>
        <taxon>Aspergillus</taxon>
        <taxon>Aspergillus subgen. Circumdati</taxon>
    </lineage>
</organism>
<dbReference type="VEuPathDB" id="FungiDB:ATCC64974_100570"/>
<dbReference type="Pfam" id="PF13561">
    <property type="entry name" value="adh_short_C2"/>
    <property type="match status" value="1"/>
</dbReference>
<protein>
    <submittedName>
        <fullName evidence="4">3-oxoacyl-(Acyl-carrier-protein) reductase</fullName>
    </submittedName>
</protein>
<evidence type="ECO:0000256" key="3">
    <source>
        <dbReference type="ARBA" id="ARBA00023002"/>
    </source>
</evidence>
<accession>A0A100IIL4</accession>
<sequence>MSSVAKRRLQAVSQQLVEGIPDAGTFEGIPRIRQVAGDSVGPRVKDKVAIVTGANSPAGIGRAAAHQYAHNGAKAIYICDYADSHLATHKREIESLYPGVDIHIRQFDAADEEAVKAVVNDALEKYNRLDIFFANAGIVGQPKIFTEVTAAQLMKTLNTNVASVFLAAKYASEGMKRTSEAKPYPGGSIICTASVAGLRSNAGSTDYSASKAAVVSVAQTCAYQLAGTGIRVNAICPGLIETGMTQAVFDAARARGTERKVGQLNPLQRGAVADEVARVALFLGSDESSYVNGQAWAVCGGLSAGHPFVPGKLA</sequence>
<dbReference type="PANTHER" id="PTHR43180">
    <property type="entry name" value="3-OXOACYL-(ACYL-CARRIER-PROTEIN) REDUCTASE (AFU_ORTHOLOGUE AFUA_6G11210)"/>
    <property type="match status" value="1"/>
</dbReference>
<keyword evidence="3" id="KW-0560">Oxidoreductase</keyword>
<dbReference type="PaxDb" id="5061-CADANGAP00006947"/>
<dbReference type="CDD" id="cd05233">
    <property type="entry name" value="SDR_c"/>
    <property type="match status" value="1"/>
</dbReference>
<dbReference type="PRINTS" id="PR00081">
    <property type="entry name" value="GDHRDH"/>
</dbReference>
<evidence type="ECO:0000313" key="4">
    <source>
        <dbReference type="EMBL" id="GAQ41926.1"/>
    </source>
</evidence>
<dbReference type="VEuPathDB" id="FungiDB:M747DRAFT_285237"/>
<dbReference type="Proteomes" id="UP000068243">
    <property type="component" value="Unassembled WGS sequence"/>
</dbReference>
<dbReference type="AlphaFoldDB" id="A0A100IIL4"/>
<dbReference type="SUPFAM" id="SSF51735">
    <property type="entry name" value="NAD(P)-binding Rossmann-fold domains"/>
    <property type="match status" value="1"/>
</dbReference>
<dbReference type="GO" id="GO:0016491">
    <property type="term" value="F:oxidoreductase activity"/>
    <property type="evidence" value="ECO:0007669"/>
    <property type="project" value="UniProtKB-KW"/>
</dbReference>
<comment type="caution">
    <text evidence="4">The sequence shown here is derived from an EMBL/GenBank/DDBJ whole genome shotgun (WGS) entry which is preliminary data.</text>
</comment>
<dbReference type="InterPro" id="IPR002347">
    <property type="entry name" value="SDR_fam"/>
</dbReference>
<dbReference type="VEuPathDB" id="FungiDB:ASPNIDRAFT2_1113892"/>
<name>A0A100IIL4_ASPNG</name>
<dbReference type="EMBL" id="BCMY01000006">
    <property type="protein sequence ID" value="GAQ41926.1"/>
    <property type="molecule type" value="Genomic_DNA"/>
</dbReference>
<dbReference type="FunFam" id="3.40.50.720:FF:000084">
    <property type="entry name" value="Short-chain dehydrogenase reductase"/>
    <property type="match status" value="1"/>
</dbReference>
<dbReference type="PANTHER" id="PTHR43180:SF66">
    <property type="entry name" value="SHORT-CHAIN DEHYDROGENASE_REDUCTASE FAMILY PROTEIN"/>
    <property type="match status" value="1"/>
</dbReference>
<evidence type="ECO:0000256" key="1">
    <source>
        <dbReference type="ARBA" id="ARBA00006484"/>
    </source>
</evidence>
<dbReference type="Gene3D" id="3.40.50.720">
    <property type="entry name" value="NAD(P)-binding Rossmann-like Domain"/>
    <property type="match status" value="1"/>
</dbReference>
<reference evidence="5" key="1">
    <citation type="journal article" date="2016" name="Genome Announc.">
        <title>Draft genome sequence of Aspergillus niger strain An76.</title>
        <authorList>
            <person name="Gong W."/>
            <person name="Cheng Z."/>
            <person name="Zhang H."/>
            <person name="Liu L."/>
            <person name="Gao P."/>
            <person name="Wang L."/>
        </authorList>
    </citation>
    <scope>NUCLEOTIDE SEQUENCE [LARGE SCALE GENOMIC DNA]</scope>
    <source>
        <strain evidence="5">An76</strain>
    </source>
</reference>
<evidence type="ECO:0000256" key="2">
    <source>
        <dbReference type="ARBA" id="ARBA00022857"/>
    </source>
</evidence>
<dbReference type="OrthoDB" id="4131217at2759"/>
<gene>
    <name evidence="4" type="ORF">ABL_04587</name>
</gene>